<evidence type="ECO:0000259" key="15">
    <source>
        <dbReference type="PROSITE" id="PS50089"/>
    </source>
</evidence>
<evidence type="ECO:0000256" key="14">
    <source>
        <dbReference type="SAM" id="Phobius"/>
    </source>
</evidence>
<evidence type="ECO:0000256" key="11">
    <source>
        <dbReference type="ARBA" id="ARBA00022989"/>
    </source>
</evidence>
<feature type="domain" description="RING-type" evidence="15">
    <location>
        <begin position="103"/>
        <end position="145"/>
    </location>
</feature>
<dbReference type="PROSITE" id="PS50089">
    <property type="entry name" value="ZF_RING_2"/>
    <property type="match status" value="1"/>
</dbReference>
<keyword evidence="8 13" id="KW-0863">Zinc-finger</keyword>
<sequence length="157" mass="16965">MNSSAAAPSINSTGNGPDSGNVKGFSYGIAFAVIILIVMSAISLVAYCTRWVTPLGSSRSRRRALMVADQQDEAGLAQATIDSYPKLTYAEAKKTTPAADECCSICLSDYRDDDALRQLPECGHLFHLGCIDPWLRRHLTCPVCRSFSVNTPSAEFV</sequence>
<evidence type="ECO:0000256" key="4">
    <source>
        <dbReference type="ARBA" id="ARBA00012483"/>
    </source>
</evidence>
<evidence type="ECO:0000256" key="8">
    <source>
        <dbReference type="ARBA" id="ARBA00022771"/>
    </source>
</evidence>
<organism evidence="16 17">
    <name type="scientific">Platanthera zijinensis</name>
    <dbReference type="NCBI Taxonomy" id="2320716"/>
    <lineage>
        <taxon>Eukaryota</taxon>
        <taxon>Viridiplantae</taxon>
        <taxon>Streptophyta</taxon>
        <taxon>Embryophyta</taxon>
        <taxon>Tracheophyta</taxon>
        <taxon>Spermatophyta</taxon>
        <taxon>Magnoliopsida</taxon>
        <taxon>Liliopsida</taxon>
        <taxon>Asparagales</taxon>
        <taxon>Orchidaceae</taxon>
        <taxon>Orchidoideae</taxon>
        <taxon>Orchideae</taxon>
        <taxon>Orchidinae</taxon>
        <taxon>Platanthera</taxon>
    </lineage>
</organism>
<name>A0AAP0C1T4_9ASPA</name>
<evidence type="ECO:0000313" key="17">
    <source>
        <dbReference type="Proteomes" id="UP001418222"/>
    </source>
</evidence>
<gene>
    <name evidence="16" type="primary">ATL71</name>
    <name evidence="16" type="ORF">KSP39_PZI000466</name>
</gene>
<evidence type="ECO:0000256" key="13">
    <source>
        <dbReference type="PROSITE-ProRule" id="PRU00175"/>
    </source>
</evidence>
<evidence type="ECO:0000256" key="10">
    <source>
        <dbReference type="ARBA" id="ARBA00022833"/>
    </source>
</evidence>
<dbReference type="InterPro" id="IPR013083">
    <property type="entry name" value="Znf_RING/FYVE/PHD"/>
</dbReference>
<comment type="catalytic activity">
    <reaction evidence="1">
        <text>S-ubiquitinyl-[E2 ubiquitin-conjugating enzyme]-L-cysteine + [acceptor protein]-L-lysine = [E2 ubiquitin-conjugating enzyme]-L-cysteine + N(6)-ubiquitinyl-[acceptor protein]-L-lysine.</text>
        <dbReference type="EC" id="2.3.2.27"/>
    </reaction>
</comment>
<dbReference type="InterPro" id="IPR001841">
    <property type="entry name" value="Znf_RING"/>
</dbReference>
<keyword evidence="9" id="KW-0833">Ubl conjugation pathway</keyword>
<accession>A0AAP0C1T4</accession>
<dbReference type="PANTHER" id="PTHR46719">
    <property type="entry name" value="TRANSCRIPTION FACTOR C2H2 FAMILY-RELATED"/>
    <property type="match status" value="1"/>
</dbReference>
<keyword evidence="12 14" id="KW-0472">Membrane</keyword>
<protein>
    <recommendedName>
        <fullName evidence="4">RING-type E3 ubiquitin transferase</fullName>
        <ecNumber evidence="4">2.3.2.27</ecNumber>
    </recommendedName>
</protein>
<keyword evidence="7" id="KW-0479">Metal-binding</keyword>
<evidence type="ECO:0000256" key="3">
    <source>
        <dbReference type="ARBA" id="ARBA00004906"/>
    </source>
</evidence>
<keyword evidence="17" id="KW-1185">Reference proteome</keyword>
<feature type="transmembrane region" description="Helical" evidence="14">
    <location>
        <begin position="25"/>
        <end position="53"/>
    </location>
</feature>
<dbReference type="GO" id="GO:0016020">
    <property type="term" value="C:membrane"/>
    <property type="evidence" value="ECO:0007669"/>
    <property type="project" value="UniProtKB-SubCell"/>
</dbReference>
<dbReference type="EMBL" id="JBBWWQ010000001">
    <property type="protein sequence ID" value="KAK8957748.1"/>
    <property type="molecule type" value="Genomic_DNA"/>
</dbReference>
<comment type="pathway">
    <text evidence="3">Protein modification; protein ubiquitination.</text>
</comment>
<reference evidence="16 17" key="1">
    <citation type="journal article" date="2022" name="Nat. Plants">
        <title>Genomes of leafy and leafless Platanthera orchids illuminate the evolution of mycoheterotrophy.</title>
        <authorList>
            <person name="Li M.H."/>
            <person name="Liu K.W."/>
            <person name="Li Z."/>
            <person name="Lu H.C."/>
            <person name="Ye Q.L."/>
            <person name="Zhang D."/>
            <person name="Wang J.Y."/>
            <person name="Li Y.F."/>
            <person name="Zhong Z.M."/>
            <person name="Liu X."/>
            <person name="Yu X."/>
            <person name="Liu D.K."/>
            <person name="Tu X.D."/>
            <person name="Liu B."/>
            <person name="Hao Y."/>
            <person name="Liao X.Y."/>
            <person name="Jiang Y.T."/>
            <person name="Sun W.H."/>
            <person name="Chen J."/>
            <person name="Chen Y.Q."/>
            <person name="Ai Y."/>
            <person name="Zhai J.W."/>
            <person name="Wu S.S."/>
            <person name="Zhou Z."/>
            <person name="Hsiao Y.Y."/>
            <person name="Wu W.L."/>
            <person name="Chen Y.Y."/>
            <person name="Lin Y.F."/>
            <person name="Hsu J.L."/>
            <person name="Li C.Y."/>
            <person name="Wang Z.W."/>
            <person name="Zhao X."/>
            <person name="Zhong W.Y."/>
            <person name="Ma X.K."/>
            <person name="Ma L."/>
            <person name="Huang J."/>
            <person name="Chen G.Z."/>
            <person name="Huang M.Z."/>
            <person name="Huang L."/>
            <person name="Peng D.H."/>
            <person name="Luo Y.B."/>
            <person name="Zou S.Q."/>
            <person name="Chen S.P."/>
            <person name="Lan S."/>
            <person name="Tsai W.C."/>
            <person name="Van de Peer Y."/>
            <person name="Liu Z.J."/>
        </authorList>
    </citation>
    <scope>NUCLEOTIDE SEQUENCE [LARGE SCALE GENOMIC DNA]</scope>
    <source>
        <strain evidence="16">Lor287</strain>
    </source>
</reference>
<evidence type="ECO:0000256" key="2">
    <source>
        <dbReference type="ARBA" id="ARBA00004167"/>
    </source>
</evidence>
<dbReference type="AlphaFoldDB" id="A0AAP0C1T4"/>
<keyword evidence="11 14" id="KW-1133">Transmembrane helix</keyword>
<keyword evidence="6 14" id="KW-0812">Transmembrane</keyword>
<dbReference type="Pfam" id="PF13639">
    <property type="entry name" value="zf-RING_2"/>
    <property type="match status" value="1"/>
</dbReference>
<dbReference type="GO" id="GO:0008270">
    <property type="term" value="F:zinc ion binding"/>
    <property type="evidence" value="ECO:0007669"/>
    <property type="project" value="UniProtKB-KW"/>
</dbReference>
<comment type="subcellular location">
    <subcellularLocation>
        <location evidence="2">Membrane</location>
        <topology evidence="2">Single-pass membrane protein</topology>
    </subcellularLocation>
</comment>
<keyword evidence="5" id="KW-0808">Transferase</keyword>
<evidence type="ECO:0000256" key="7">
    <source>
        <dbReference type="ARBA" id="ARBA00022723"/>
    </source>
</evidence>
<dbReference type="InterPro" id="IPR045899">
    <property type="entry name" value="ATL71-like"/>
</dbReference>
<dbReference type="FunFam" id="3.30.40.10:FF:000187">
    <property type="entry name" value="E3 ubiquitin-protein ligase ATL6"/>
    <property type="match status" value="1"/>
</dbReference>
<comment type="caution">
    <text evidence="16">The sequence shown here is derived from an EMBL/GenBank/DDBJ whole genome shotgun (WGS) entry which is preliminary data.</text>
</comment>
<dbReference type="PANTHER" id="PTHR46719:SF7">
    <property type="entry name" value="RING-H2 FINGER PROTEIN ATL71-RELATED"/>
    <property type="match status" value="1"/>
</dbReference>
<dbReference type="SMART" id="SM00184">
    <property type="entry name" value="RING"/>
    <property type="match status" value="1"/>
</dbReference>
<dbReference type="CDD" id="cd16454">
    <property type="entry name" value="RING-H2_PA-TM-RING"/>
    <property type="match status" value="1"/>
</dbReference>
<evidence type="ECO:0000313" key="16">
    <source>
        <dbReference type="EMBL" id="KAK8957748.1"/>
    </source>
</evidence>
<dbReference type="SUPFAM" id="SSF57850">
    <property type="entry name" value="RING/U-box"/>
    <property type="match status" value="1"/>
</dbReference>
<dbReference type="EC" id="2.3.2.27" evidence="4"/>
<dbReference type="Proteomes" id="UP001418222">
    <property type="component" value="Unassembled WGS sequence"/>
</dbReference>
<evidence type="ECO:0000256" key="12">
    <source>
        <dbReference type="ARBA" id="ARBA00023136"/>
    </source>
</evidence>
<evidence type="ECO:0000256" key="1">
    <source>
        <dbReference type="ARBA" id="ARBA00000900"/>
    </source>
</evidence>
<proteinExistence type="predicted"/>
<evidence type="ECO:0000256" key="5">
    <source>
        <dbReference type="ARBA" id="ARBA00022679"/>
    </source>
</evidence>
<dbReference type="GO" id="GO:0061630">
    <property type="term" value="F:ubiquitin protein ligase activity"/>
    <property type="evidence" value="ECO:0007669"/>
    <property type="project" value="UniProtKB-EC"/>
</dbReference>
<evidence type="ECO:0000256" key="9">
    <source>
        <dbReference type="ARBA" id="ARBA00022786"/>
    </source>
</evidence>
<keyword evidence="10" id="KW-0862">Zinc</keyword>
<evidence type="ECO:0000256" key="6">
    <source>
        <dbReference type="ARBA" id="ARBA00022692"/>
    </source>
</evidence>
<dbReference type="Gene3D" id="3.30.40.10">
    <property type="entry name" value="Zinc/RING finger domain, C3HC4 (zinc finger)"/>
    <property type="match status" value="1"/>
</dbReference>